<dbReference type="EMBL" id="JACAZE010000013">
    <property type="protein sequence ID" value="KAF7300558.1"/>
    <property type="molecule type" value="Genomic_DNA"/>
</dbReference>
<dbReference type="SUPFAM" id="SSF48452">
    <property type="entry name" value="TPR-like"/>
    <property type="match status" value="1"/>
</dbReference>
<dbReference type="InterPro" id="IPR019734">
    <property type="entry name" value="TPR_rpt"/>
</dbReference>
<keyword evidence="4" id="KW-1185">Reference proteome</keyword>
<dbReference type="CDD" id="cd21037">
    <property type="entry name" value="MLKL_NTD"/>
    <property type="match status" value="1"/>
</dbReference>
<proteinExistence type="predicted"/>
<protein>
    <submittedName>
        <fullName evidence="3">ATPase-AAA-core domain-containing protein</fullName>
    </submittedName>
</protein>
<dbReference type="AlphaFoldDB" id="A0A8H6W3P1"/>
<feature type="domain" description="Novel STAND NTPase 1" evidence="2">
    <location>
        <begin position="213"/>
        <end position="354"/>
    </location>
</feature>
<dbReference type="PROSITE" id="PS50005">
    <property type="entry name" value="TPR"/>
    <property type="match status" value="1"/>
</dbReference>
<evidence type="ECO:0000313" key="4">
    <source>
        <dbReference type="Proteomes" id="UP000613580"/>
    </source>
</evidence>
<dbReference type="SUPFAM" id="SSF52540">
    <property type="entry name" value="P-loop containing nucleoside triphosphate hydrolases"/>
    <property type="match status" value="1"/>
</dbReference>
<evidence type="ECO:0000313" key="3">
    <source>
        <dbReference type="EMBL" id="KAF7300558.1"/>
    </source>
</evidence>
<dbReference type="InterPro" id="IPR049052">
    <property type="entry name" value="nSTAND1"/>
</dbReference>
<dbReference type="InterPro" id="IPR011990">
    <property type="entry name" value="TPR-like_helical_dom_sf"/>
</dbReference>
<evidence type="ECO:0000259" key="2">
    <source>
        <dbReference type="Pfam" id="PF20703"/>
    </source>
</evidence>
<comment type="caution">
    <text evidence="3">The sequence shown here is derived from an EMBL/GenBank/DDBJ whole genome shotgun (WGS) entry which is preliminary data.</text>
</comment>
<dbReference type="SMART" id="SM00028">
    <property type="entry name" value="TPR"/>
    <property type="match status" value="1"/>
</dbReference>
<dbReference type="Gene3D" id="1.25.40.10">
    <property type="entry name" value="Tetratricopeptide repeat domain"/>
    <property type="match status" value="1"/>
</dbReference>
<feature type="repeat" description="TPR" evidence="1">
    <location>
        <begin position="758"/>
        <end position="791"/>
    </location>
</feature>
<organism evidence="3 4">
    <name type="scientific">Mycena chlorophos</name>
    <name type="common">Agaric fungus</name>
    <name type="synonym">Agaricus chlorophos</name>
    <dbReference type="NCBI Taxonomy" id="658473"/>
    <lineage>
        <taxon>Eukaryota</taxon>
        <taxon>Fungi</taxon>
        <taxon>Dikarya</taxon>
        <taxon>Basidiomycota</taxon>
        <taxon>Agaricomycotina</taxon>
        <taxon>Agaricomycetes</taxon>
        <taxon>Agaricomycetidae</taxon>
        <taxon>Agaricales</taxon>
        <taxon>Marasmiineae</taxon>
        <taxon>Mycenaceae</taxon>
        <taxon>Mycena</taxon>
    </lineage>
</organism>
<keyword evidence="1" id="KW-0802">TPR repeat</keyword>
<dbReference type="InterPro" id="IPR027417">
    <property type="entry name" value="P-loop_NTPase"/>
</dbReference>
<name>A0A8H6W3P1_MYCCL</name>
<dbReference type="OrthoDB" id="1534087at2759"/>
<dbReference type="PRINTS" id="PR00364">
    <property type="entry name" value="DISEASERSIST"/>
</dbReference>
<accession>A0A8H6W3P1</accession>
<dbReference type="PANTHER" id="PTHR47691:SF3">
    <property type="entry name" value="HTH-TYPE TRANSCRIPTIONAL REGULATOR RV0890C-RELATED"/>
    <property type="match status" value="1"/>
</dbReference>
<dbReference type="Gene3D" id="3.40.50.300">
    <property type="entry name" value="P-loop containing nucleotide triphosphate hydrolases"/>
    <property type="match status" value="1"/>
</dbReference>
<dbReference type="Pfam" id="PF20703">
    <property type="entry name" value="nSTAND1"/>
    <property type="match status" value="1"/>
</dbReference>
<dbReference type="Proteomes" id="UP000613580">
    <property type="component" value="Unassembled WGS sequence"/>
</dbReference>
<dbReference type="PANTHER" id="PTHR47691">
    <property type="entry name" value="REGULATOR-RELATED"/>
    <property type="match status" value="1"/>
</dbReference>
<evidence type="ECO:0000256" key="1">
    <source>
        <dbReference type="PROSITE-ProRule" id="PRU00339"/>
    </source>
</evidence>
<sequence length="1011" mass="112678">MPSTGLNEQLSRVAGCLTQASNTFHLLANSFNTPFLIPISSTARSLLNIFPHVKHYKAECVQLMHKTVDILYLVIALHFDEDFEEQFPPSVLQTLGNLTLILHKIYNFIDSQQGSGGRIVHVFRHFETTVLLRECKQGLQVALDGLKARPMKLIHDFERMRERAEETHLEVMDLVSGLSEDGTSDSASVRSTKYSFSSSCSSSTSIASILPSKPQIFHGREHEVSTILNLFADCRCAPRVAILGPGGIGKTSLASAVLQHPDIARRYSQHRHFIACDGVSTVDELVILIGTYLDLKPSPQLRRQIVRRFESAPALLVLDNFETVWEPTEERKQAEELLALLAACESLALVITMRGAERPTNSGIRWTRPFLPPLAPLSAEAARQTFLDITDVADADPNAEKILELSGNMPLAIDLLAHMVESTGSCEEVLAQWEIRRTAILSDSDIEHRNLNLDVSISLSLASPRLRERTPDAVRLLSLLALLPDGLSDFEFAQCDLPVENLGECRTALLRTSLACMTPQRRLKVLVPIREHMQRYHAPDPLLVEPVFRHYHDVLALFRKHMGTIENDQVVSRIAATVGNVHGVLAFRMALGREADPDRSATVYCGIDLNMFARFRGLNELPLMAEMLDGMPHPVDHALEVAFVSEALRSRQTRLGNPEDLIARALEYLPSFDDDDGKCDLYTSIARYFIDTDLDKSHEFYQKALDLATPLGLSNHQSFALAGLAIVAWNRGNLQEGHVLSSRAQHAARRGGNLIREAAALRTDGLCLQLLGNYSASIECYRRALTLIPMCGMSGCTLEDGILSSWAEVHKLKTEYAEAREIQVKLLARSPVDQAPRMHAFILCNLAEIDVSMGTPATETQRSIDGAFAVYRAQANGGAPMEVATCETMQADLFLREGDFVQAKTLFDKNLKLTWGRYTELASIILEKLGDVRRWPRHYWKHTFPTLLLIQSLKTREKRAVYRALQFIGDLLQSEEDVDSATALWTVALEGFTELGVHQSKDECLARLRGS</sequence>
<dbReference type="InterPro" id="IPR059179">
    <property type="entry name" value="MLKL-like_MCAfunc"/>
</dbReference>
<gene>
    <name evidence="3" type="ORF">HMN09_00940700</name>
</gene>
<reference evidence="3" key="1">
    <citation type="submission" date="2020-05" db="EMBL/GenBank/DDBJ databases">
        <title>Mycena genomes resolve the evolution of fungal bioluminescence.</title>
        <authorList>
            <person name="Tsai I.J."/>
        </authorList>
    </citation>
    <scope>NUCLEOTIDE SEQUENCE</scope>
    <source>
        <strain evidence="3">110903Hualien_Pintung</strain>
    </source>
</reference>